<evidence type="ECO:0000256" key="5">
    <source>
        <dbReference type="ARBA" id="ARBA00047517"/>
    </source>
</evidence>
<dbReference type="EMBL" id="NHMP01000002">
    <property type="protein sequence ID" value="OXE50075.1"/>
    <property type="molecule type" value="Genomic_DNA"/>
</dbReference>
<dbReference type="GO" id="GO:0047804">
    <property type="term" value="F:cysteine-S-conjugate beta-lyase activity"/>
    <property type="evidence" value="ECO:0007669"/>
    <property type="project" value="InterPro"/>
</dbReference>
<evidence type="ECO:0000256" key="1">
    <source>
        <dbReference type="ARBA" id="ARBA00001933"/>
    </source>
</evidence>
<dbReference type="GO" id="GO:0030170">
    <property type="term" value="F:pyridoxal phosphate binding"/>
    <property type="evidence" value="ECO:0007669"/>
    <property type="project" value="InterPro"/>
</dbReference>
<evidence type="ECO:0000256" key="4">
    <source>
        <dbReference type="ARBA" id="ARBA00023239"/>
    </source>
</evidence>
<name>A0A227KR70_9BURK</name>
<dbReference type="PANTHER" id="PTHR43500">
    <property type="entry name" value="CYSTATHIONINE BETA-LYASE-RELATED"/>
    <property type="match status" value="1"/>
</dbReference>
<dbReference type="SUPFAM" id="SSF53383">
    <property type="entry name" value="PLP-dependent transferases"/>
    <property type="match status" value="1"/>
</dbReference>
<accession>A0A227KR70</accession>
<evidence type="ECO:0000256" key="3">
    <source>
        <dbReference type="ARBA" id="ARBA00022898"/>
    </source>
</evidence>
<dbReference type="GO" id="GO:0019346">
    <property type="term" value="P:transsulfuration"/>
    <property type="evidence" value="ECO:0007669"/>
    <property type="project" value="InterPro"/>
</dbReference>
<evidence type="ECO:0000313" key="9">
    <source>
        <dbReference type="Proteomes" id="UP000214610"/>
    </source>
</evidence>
<sequence>MSDFSSSISTKLVHVGRNTGVSQGFVNIPPFNGSTVLHHSSADMKERTRRQMNGEEVLTYGTEGGPTHDAFYQLMNELEGGVGTWAYSTGLAGCVIPFFAFVKAGDHVLVTDSVYGPTRQFCETILRGLGIEVEFYIPTIGEGIEELIRSNTRLIYMESPGSHSFEMQDVPAIVRVAQKHNVWTMIDNTWASPMYFQPLKVGVDVVIHAVTKYIGGHSDLLMSTATCNAKAWLLVKAVSTTMGQLVPADTIYLAHRGIRTMKVRMEAQFKSAQRIIHWLEQQPEVEKILWPAHEKDPGYPIWKRDFTGASALFAVKLKDSIPDAALDSFLDNLKLFGLGYSWGGYESLLIRSYGKRSKDDSTAFEKMLRLSIGLEDSEDLIKDLQRGFEALRKETP</sequence>
<evidence type="ECO:0000256" key="7">
    <source>
        <dbReference type="RuleBase" id="RU362118"/>
    </source>
</evidence>
<proteinExistence type="inferred from homology"/>
<feature type="modified residue" description="N6-(pyridoxal phosphate)lysine" evidence="6">
    <location>
        <position position="212"/>
    </location>
</feature>
<evidence type="ECO:0000256" key="2">
    <source>
        <dbReference type="ARBA" id="ARBA00009077"/>
    </source>
</evidence>
<dbReference type="GO" id="GO:0019450">
    <property type="term" value="P:L-cysteine catabolic process to pyruvate"/>
    <property type="evidence" value="ECO:0007669"/>
    <property type="project" value="TreeGrafter"/>
</dbReference>
<dbReference type="InterPro" id="IPR015422">
    <property type="entry name" value="PyrdxlP-dep_Trfase_small"/>
</dbReference>
<dbReference type="RefSeq" id="WP_066594841.1">
    <property type="nucleotide sequence ID" value="NZ_CAJTBZ010000035.1"/>
</dbReference>
<dbReference type="Gene3D" id="3.40.640.10">
    <property type="entry name" value="Type I PLP-dependent aspartate aminotransferase-like (Major domain)"/>
    <property type="match status" value="1"/>
</dbReference>
<evidence type="ECO:0000256" key="6">
    <source>
        <dbReference type="PIRSR" id="PIRSR001434-2"/>
    </source>
</evidence>
<dbReference type="Pfam" id="PF01053">
    <property type="entry name" value="Cys_Met_Meta_PP"/>
    <property type="match status" value="1"/>
</dbReference>
<dbReference type="InterPro" id="IPR015424">
    <property type="entry name" value="PyrdxlP-dep_Trfase"/>
</dbReference>
<organism evidence="8 9">
    <name type="scientific">Turicimonas muris</name>
    <dbReference type="NCBI Taxonomy" id="1796652"/>
    <lineage>
        <taxon>Bacteria</taxon>
        <taxon>Pseudomonadati</taxon>
        <taxon>Pseudomonadota</taxon>
        <taxon>Betaproteobacteria</taxon>
        <taxon>Burkholderiales</taxon>
        <taxon>Sutterellaceae</taxon>
        <taxon>Turicimonas</taxon>
    </lineage>
</organism>
<keyword evidence="3 6" id="KW-0663">Pyridoxal phosphate</keyword>
<dbReference type="PIRSF" id="PIRSF001434">
    <property type="entry name" value="CGS"/>
    <property type="match status" value="1"/>
</dbReference>
<dbReference type="Gene3D" id="3.90.1150.10">
    <property type="entry name" value="Aspartate Aminotransferase, domain 1"/>
    <property type="match status" value="1"/>
</dbReference>
<dbReference type="FunFam" id="3.40.640.10:FF:000046">
    <property type="entry name" value="Cystathionine gamma-lyase"/>
    <property type="match status" value="1"/>
</dbReference>
<comment type="caution">
    <text evidence="8">The sequence shown here is derived from an EMBL/GenBank/DDBJ whole genome shotgun (WGS) entry which is preliminary data.</text>
</comment>
<dbReference type="InterPro" id="IPR015421">
    <property type="entry name" value="PyrdxlP-dep_Trfase_major"/>
</dbReference>
<dbReference type="PANTHER" id="PTHR43500:SF1">
    <property type="entry name" value="CYSTATHIONINE BETA-LYASE-RELATED"/>
    <property type="match status" value="1"/>
</dbReference>
<dbReference type="GeneID" id="78362526"/>
<comment type="cofactor">
    <cofactor evidence="1 7">
        <name>pyridoxal 5'-phosphate</name>
        <dbReference type="ChEBI" id="CHEBI:597326"/>
    </cofactor>
</comment>
<dbReference type="InterPro" id="IPR000277">
    <property type="entry name" value="Cys/Met-Metab_PyrdxlP-dep_enz"/>
</dbReference>
<dbReference type="NCBIfam" id="TIGR01324">
    <property type="entry name" value="cysta_beta_ly_B"/>
    <property type="match status" value="1"/>
</dbReference>
<dbReference type="InterPro" id="IPR006233">
    <property type="entry name" value="Cys_b_lyase_bac"/>
</dbReference>
<comment type="catalytic activity">
    <reaction evidence="5">
        <text>L,L-cystathionine + H2O = L-homocysteine + pyruvate + NH4(+)</text>
        <dbReference type="Rhea" id="RHEA:13965"/>
        <dbReference type="ChEBI" id="CHEBI:15361"/>
        <dbReference type="ChEBI" id="CHEBI:15377"/>
        <dbReference type="ChEBI" id="CHEBI:28938"/>
        <dbReference type="ChEBI" id="CHEBI:58161"/>
        <dbReference type="ChEBI" id="CHEBI:58199"/>
    </reaction>
</comment>
<gene>
    <name evidence="8" type="ORF">ADH67_03455</name>
</gene>
<protein>
    <submittedName>
        <fullName evidence="8">Cystathionine beta-lyase</fullName>
    </submittedName>
</protein>
<keyword evidence="9" id="KW-1185">Reference proteome</keyword>
<keyword evidence="4 8" id="KW-0456">Lyase</keyword>
<dbReference type="Proteomes" id="UP000214610">
    <property type="component" value="Unassembled WGS sequence"/>
</dbReference>
<comment type="similarity">
    <text evidence="2 7">Belongs to the trans-sulfuration enzymes family.</text>
</comment>
<evidence type="ECO:0000313" key="8">
    <source>
        <dbReference type="EMBL" id="OXE50075.1"/>
    </source>
</evidence>
<reference evidence="9" key="1">
    <citation type="submission" date="2017-05" db="EMBL/GenBank/DDBJ databases">
        <title>Improved OligoMM genomes.</title>
        <authorList>
            <person name="Garzetti D."/>
        </authorList>
    </citation>
    <scope>NUCLEOTIDE SEQUENCE [LARGE SCALE GENOMIC DNA]</scope>
    <source>
        <strain evidence="9">YL45</strain>
    </source>
</reference>
<dbReference type="AlphaFoldDB" id="A0A227KR70"/>